<feature type="transmembrane region" description="Helical" evidence="1">
    <location>
        <begin position="29"/>
        <end position="50"/>
    </location>
</feature>
<feature type="transmembrane region" description="Helical" evidence="1">
    <location>
        <begin position="88"/>
        <end position="110"/>
    </location>
</feature>
<feature type="transmembrane region" description="Helical" evidence="1">
    <location>
        <begin position="131"/>
        <end position="163"/>
    </location>
</feature>
<protein>
    <recommendedName>
        <fullName evidence="2">DUF7847 domain-containing protein</fullName>
    </recommendedName>
</protein>
<proteinExistence type="predicted"/>
<keyword evidence="1" id="KW-0812">Transmembrane</keyword>
<dbReference type="EMBL" id="JAMQKB010000014">
    <property type="protein sequence ID" value="MDC3425385.1"/>
    <property type="molecule type" value="Genomic_DNA"/>
</dbReference>
<dbReference type="Proteomes" id="UP001145050">
    <property type="component" value="Unassembled WGS sequence"/>
</dbReference>
<gene>
    <name evidence="3" type="ORF">NC797_12830</name>
</gene>
<reference evidence="3" key="1">
    <citation type="submission" date="2022-06" db="EMBL/GenBank/DDBJ databases">
        <title>Aquibacillus sp. a new bacterium isolated from soil saline samples.</title>
        <authorList>
            <person name="Galisteo C."/>
            <person name="De La Haba R."/>
            <person name="Sanchez-Porro C."/>
            <person name="Ventosa A."/>
        </authorList>
    </citation>
    <scope>NUCLEOTIDE SEQUENCE</scope>
    <source>
        <strain evidence="3">3ASR75-11</strain>
    </source>
</reference>
<comment type="caution">
    <text evidence="3">The sequence shown here is derived from an EMBL/GenBank/DDBJ whole genome shotgun (WGS) entry which is preliminary data.</text>
</comment>
<feature type="domain" description="DUF7847" evidence="2">
    <location>
        <begin position="47"/>
        <end position="276"/>
    </location>
</feature>
<keyword evidence="4" id="KW-1185">Reference proteome</keyword>
<dbReference type="RefSeq" id="WP_272437194.1">
    <property type="nucleotide sequence ID" value="NZ_JAMQKB010000014.1"/>
</dbReference>
<evidence type="ECO:0000256" key="1">
    <source>
        <dbReference type="SAM" id="Phobius"/>
    </source>
</evidence>
<organism evidence="3 4">
    <name type="scientific">Terrihalobacillus insolitus</name>
    <dbReference type="NCBI Taxonomy" id="2950438"/>
    <lineage>
        <taxon>Bacteria</taxon>
        <taxon>Bacillati</taxon>
        <taxon>Bacillota</taxon>
        <taxon>Bacilli</taxon>
        <taxon>Bacillales</taxon>
        <taxon>Bacillaceae</taxon>
        <taxon>Terrihalobacillus</taxon>
    </lineage>
</organism>
<evidence type="ECO:0000259" key="2">
    <source>
        <dbReference type="Pfam" id="PF25231"/>
    </source>
</evidence>
<feature type="transmembrane region" description="Helical" evidence="1">
    <location>
        <begin position="169"/>
        <end position="190"/>
    </location>
</feature>
<keyword evidence="1" id="KW-0472">Membrane</keyword>
<dbReference type="AlphaFoldDB" id="A0A9X3WTR8"/>
<evidence type="ECO:0000313" key="4">
    <source>
        <dbReference type="Proteomes" id="UP001145050"/>
    </source>
</evidence>
<sequence>MNVQFSKPKRFGEIMDHTFTLSKQRFSDLFTILLILIGPIYILQAIIQLLSGVQFFRDVGNDGLWYEQMMTGLEETSTATTSSLGGDIVMVLASIILYPVAEAAILIVINHIKKAESYTVGSVIKKAFSRFWPILGSTILFGLIAFGLIIVPVIVISLAGVIGAIMNPVIGIVLGIVLFLGFAVVIGYLLTRWSFYFGAVVLEEDAPGLSRSWRLTRNRTWVLLALYIVFSLIIFAISAAMELSAGMLLGNSVFMTIIVNIVSLFTTMIFTVGYAVMFLDLKTRHDADDLKEMIEDYNDK</sequence>
<name>A0A9X3WTR8_9BACI</name>
<evidence type="ECO:0000313" key="3">
    <source>
        <dbReference type="EMBL" id="MDC3425385.1"/>
    </source>
</evidence>
<dbReference type="PANTHER" id="PTHR33133:SF1">
    <property type="entry name" value="EXPRESSED PROTEIN-RELATED"/>
    <property type="match status" value="1"/>
</dbReference>
<dbReference type="Pfam" id="PF25231">
    <property type="entry name" value="DUF7847"/>
    <property type="match status" value="1"/>
</dbReference>
<feature type="transmembrane region" description="Helical" evidence="1">
    <location>
        <begin position="253"/>
        <end position="276"/>
    </location>
</feature>
<dbReference type="InterPro" id="IPR057169">
    <property type="entry name" value="DUF7847"/>
</dbReference>
<dbReference type="PANTHER" id="PTHR33133">
    <property type="entry name" value="OS08G0107100 PROTEIN-RELATED"/>
    <property type="match status" value="1"/>
</dbReference>
<keyword evidence="1" id="KW-1133">Transmembrane helix</keyword>
<feature type="transmembrane region" description="Helical" evidence="1">
    <location>
        <begin position="221"/>
        <end position="241"/>
    </location>
</feature>
<accession>A0A9X3WTR8</accession>